<evidence type="ECO:0000256" key="2">
    <source>
        <dbReference type="SAM" id="Phobius"/>
    </source>
</evidence>
<name>A0ABP0HM15_9DINO</name>
<dbReference type="EMBL" id="CAXAMM010001114">
    <property type="protein sequence ID" value="CAK8990576.1"/>
    <property type="molecule type" value="Genomic_DNA"/>
</dbReference>
<feature type="transmembrane region" description="Helical" evidence="2">
    <location>
        <begin position="191"/>
        <end position="213"/>
    </location>
</feature>
<evidence type="ECO:0000313" key="4">
    <source>
        <dbReference type="Proteomes" id="UP001642464"/>
    </source>
</evidence>
<feature type="region of interest" description="Disordered" evidence="1">
    <location>
        <begin position="15"/>
        <end position="47"/>
    </location>
</feature>
<proteinExistence type="predicted"/>
<evidence type="ECO:0000313" key="3">
    <source>
        <dbReference type="EMBL" id="CAK8990576.1"/>
    </source>
</evidence>
<dbReference type="Proteomes" id="UP001642464">
    <property type="component" value="Unassembled WGS sequence"/>
</dbReference>
<sequence length="416" mass="46333">MSCRIAGIPAAICPSRRSSCSSTGTAASKNRSRESGYSEVDTDGDDKDSDEEFLLDVLTKCKWMGLAQFAMIPLVFALAKLRCNRLVLACVAVEVLISLVAQQQVRREVADWVYVKDVWKSHTEALNRRPVGILQLRELLVYFATLSEAKDPAMDAWTAANSYEMCTASVHERFVAAWKPIPVVGHTVGSLGLPGILLLCLCVATLGQMYAFLRKEGQVNARLDCIKQSMMSTCPDEAAHCRWRVWINMSHMMDVGGLMLLHDIFRELVQVEISLSKKVWPVPDRNASFRVRIVLEDLPGLWLQISLLSLTWESATISSLVVTFVTCACSYVNILKHLWLVLQCLRAELCPRMQGITEKSIISELQPTLSTHLYYCTLLCLFLLGVFIILACSIRLAGIWQCPSHILNLSSGCVAT</sequence>
<reference evidence="3 4" key="1">
    <citation type="submission" date="2024-02" db="EMBL/GenBank/DDBJ databases">
        <authorList>
            <person name="Chen Y."/>
            <person name="Shah S."/>
            <person name="Dougan E. K."/>
            <person name="Thang M."/>
            <person name="Chan C."/>
        </authorList>
    </citation>
    <scope>NUCLEOTIDE SEQUENCE [LARGE SCALE GENOMIC DNA]</scope>
</reference>
<keyword evidence="2" id="KW-1133">Transmembrane helix</keyword>
<organism evidence="3 4">
    <name type="scientific">Durusdinium trenchii</name>
    <dbReference type="NCBI Taxonomy" id="1381693"/>
    <lineage>
        <taxon>Eukaryota</taxon>
        <taxon>Sar</taxon>
        <taxon>Alveolata</taxon>
        <taxon>Dinophyceae</taxon>
        <taxon>Suessiales</taxon>
        <taxon>Symbiodiniaceae</taxon>
        <taxon>Durusdinium</taxon>
    </lineage>
</organism>
<gene>
    <name evidence="3" type="ORF">SCF082_LOCUS2296</name>
</gene>
<comment type="caution">
    <text evidence="3">The sequence shown here is derived from an EMBL/GenBank/DDBJ whole genome shotgun (WGS) entry which is preliminary data.</text>
</comment>
<feature type="compositionally biased region" description="Polar residues" evidence="1">
    <location>
        <begin position="16"/>
        <end position="29"/>
    </location>
</feature>
<accession>A0ABP0HM15</accession>
<feature type="transmembrane region" description="Helical" evidence="2">
    <location>
        <begin position="373"/>
        <end position="400"/>
    </location>
</feature>
<protein>
    <submittedName>
        <fullName evidence="3">Uncharacterized protein</fullName>
    </submittedName>
</protein>
<keyword evidence="2" id="KW-0472">Membrane</keyword>
<keyword evidence="4" id="KW-1185">Reference proteome</keyword>
<evidence type="ECO:0000256" key="1">
    <source>
        <dbReference type="SAM" id="MobiDB-lite"/>
    </source>
</evidence>
<keyword evidence="2" id="KW-0812">Transmembrane</keyword>